<evidence type="ECO:0000313" key="1">
    <source>
        <dbReference type="EMBL" id="WRO07202.1"/>
    </source>
</evidence>
<sequence>MRKLIIPLAVIFTLLLSICLTGCNTNIFDPSGNNPGLFNRPLVTKISYFIDNTFDISAGDYYKFEFTISSDMLNTRVGGSFYASGGSGNDIRMLILDSTDYVNWANGHFVTPCYDSGKLTTHSFMLNLTAGTYYLVLDNTFSFISSKQVKIDAGMEWQEYE</sequence>
<name>A0AB38Z9D6_9CHLR</name>
<dbReference type="AlphaFoldDB" id="A0AB38Z9D6"/>
<evidence type="ECO:0008006" key="3">
    <source>
        <dbReference type="Google" id="ProtNLM"/>
    </source>
</evidence>
<gene>
    <name evidence="1" type="ORF">VLL09_07405</name>
</gene>
<accession>A0AB38Z9D6</accession>
<dbReference type="SUPFAM" id="SSF101576">
    <property type="entry name" value="Supernatant protein factor (SPF), C-terminal domain"/>
    <property type="match status" value="1"/>
</dbReference>
<protein>
    <recommendedName>
        <fullName evidence="3">GOLD domain-containing protein</fullName>
    </recommendedName>
</protein>
<dbReference type="InterPro" id="IPR036598">
    <property type="entry name" value="GOLD_dom_sf"/>
</dbReference>
<dbReference type="Proteomes" id="UP001327986">
    <property type="component" value="Chromosome"/>
</dbReference>
<dbReference type="RefSeq" id="WP_023652792.1">
    <property type="nucleotide sequence ID" value="NZ_CP013074.1"/>
</dbReference>
<organism evidence="1 2">
    <name type="scientific">Dehalococcoides mccartyi</name>
    <dbReference type="NCBI Taxonomy" id="61435"/>
    <lineage>
        <taxon>Bacteria</taxon>
        <taxon>Bacillati</taxon>
        <taxon>Chloroflexota</taxon>
        <taxon>Dehalococcoidia</taxon>
        <taxon>Dehalococcoidales</taxon>
        <taxon>Dehalococcoidaceae</taxon>
        <taxon>Dehalococcoides</taxon>
    </lineage>
</organism>
<proteinExistence type="predicted"/>
<evidence type="ECO:0000313" key="2">
    <source>
        <dbReference type="Proteomes" id="UP001327986"/>
    </source>
</evidence>
<reference evidence="1" key="1">
    <citation type="submission" date="2023-12" db="EMBL/GenBank/DDBJ databases">
        <title>Isolation of organohalide respiring bacteria Dehalococcoides mccartyi strain GPTCE1 in groundwater collected near a chemical plant in Suzhou, China.</title>
        <authorList>
            <person name="Liu G."/>
        </authorList>
    </citation>
    <scope>NUCLEOTIDE SEQUENCE</scope>
    <source>
        <strain evidence="1">GPTCE1</strain>
    </source>
</reference>
<dbReference type="EMBL" id="CP141531">
    <property type="protein sequence ID" value="WRO07202.1"/>
    <property type="molecule type" value="Genomic_DNA"/>
</dbReference>